<organism evidence="2">
    <name type="scientific">Candidatus Methanomethylicus mesodigestus</name>
    <dbReference type="NCBI Taxonomy" id="1867258"/>
    <lineage>
        <taxon>Archaea</taxon>
        <taxon>Thermoproteota</taxon>
        <taxon>Methanosuratincolia</taxon>
        <taxon>Candidatus Methanomethylicales</taxon>
        <taxon>Candidatus Methanomethylicaceae</taxon>
        <taxon>Candidatus Methanomethylicus</taxon>
    </lineage>
</organism>
<dbReference type="InterPro" id="IPR036259">
    <property type="entry name" value="MFS_trans_sf"/>
</dbReference>
<reference evidence="2" key="1">
    <citation type="journal article" date="2020" name="mSystems">
        <title>Genome- and Community-Level Interaction Insights into Carbon Utilization and Element Cycling Functions of Hydrothermarchaeota in Hydrothermal Sediment.</title>
        <authorList>
            <person name="Zhou Z."/>
            <person name="Liu Y."/>
            <person name="Xu W."/>
            <person name="Pan J."/>
            <person name="Luo Z.H."/>
            <person name="Li M."/>
        </authorList>
    </citation>
    <scope>NUCLEOTIDE SEQUENCE [LARGE SCALE GENOMIC DNA]</scope>
    <source>
        <strain evidence="2">SpSt-468</strain>
    </source>
</reference>
<feature type="transmembrane region" description="Helical" evidence="1">
    <location>
        <begin position="224"/>
        <end position="242"/>
    </location>
</feature>
<keyword evidence="1" id="KW-0812">Transmembrane</keyword>
<name>A0A7C3ERT0_9CREN</name>
<dbReference type="EMBL" id="DSTX01000002">
    <property type="protein sequence ID" value="HFK20244.1"/>
    <property type="molecule type" value="Genomic_DNA"/>
</dbReference>
<feature type="transmembrane region" description="Helical" evidence="1">
    <location>
        <begin position="105"/>
        <end position="127"/>
    </location>
</feature>
<feature type="transmembrane region" description="Helical" evidence="1">
    <location>
        <begin position="190"/>
        <end position="212"/>
    </location>
</feature>
<dbReference type="SUPFAM" id="SSF103473">
    <property type="entry name" value="MFS general substrate transporter"/>
    <property type="match status" value="1"/>
</dbReference>
<dbReference type="AlphaFoldDB" id="A0A7C3ERT0"/>
<comment type="caution">
    <text evidence="2">The sequence shown here is derived from an EMBL/GenBank/DDBJ whole genome shotgun (WGS) entry which is preliminary data.</text>
</comment>
<keyword evidence="1" id="KW-0472">Membrane</keyword>
<protein>
    <recommendedName>
        <fullName evidence="3">MFS transporter</fullName>
    </recommendedName>
</protein>
<keyword evidence="1" id="KW-1133">Transmembrane helix</keyword>
<feature type="transmembrane region" description="Helical" evidence="1">
    <location>
        <begin position="133"/>
        <end position="153"/>
    </location>
</feature>
<feature type="transmembrane region" description="Helical" evidence="1">
    <location>
        <begin position="165"/>
        <end position="184"/>
    </location>
</feature>
<proteinExistence type="predicted"/>
<sequence>MASIIFAGFGSGYLALPISVLLGTTTGGLLSLPLTKVMTPIRALVLAMTPLFGAYLLESYGTDAPLLLSAVLALLASFLLFASLKVIVPKPELGINLKLSLPRNIMIIAITTAIGGSLGIVLTPIIALLPFGIGITMIGAVMSASLIASQFIGSALTSQKVIQRTMVTTSGFSFFLALILLGIADSQIVFLILWFIVLVDFSLYNSFITAAISSVKCDIRAFNIITSIASILGPIIAVLLWATGSFQILFIMAALLILVSVLLTRKILKSDK</sequence>
<evidence type="ECO:0008006" key="3">
    <source>
        <dbReference type="Google" id="ProtNLM"/>
    </source>
</evidence>
<feature type="transmembrane region" description="Helical" evidence="1">
    <location>
        <begin position="12"/>
        <end position="34"/>
    </location>
</feature>
<evidence type="ECO:0000313" key="2">
    <source>
        <dbReference type="EMBL" id="HFK20244.1"/>
    </source>
</evidence>
<evidence type="ECO:0000256" key="1">
    <source>
        <dbReference type="SAM" id="Phobius"/>
    </source>
</evidence>
<feature type="transmembrane region" description="Helical" evidence="1">
    <location>
        <begin position="248"/>
        <end position="268"/>
    </location>
</feature>
<feature type="transmembrane region" description="Helical" evidence="1">
    <location>
        <begin position="41"/>
        <end position="58"/>
    </location>
</feature>
<accession>A0A7C3ERT0</accession>
<feature type="transmembrane region" description="Helical" evidence="1">
    <location>
        <begin position="64"/>
        <end position="84"/>
    </location>
</feature>
<gene>
    <name evidence="2" type="ORF">ENS19_03085</name>
</gene>